<dbReference type="AlphaFoldDB" id="A0A8C5LX81"/>
<organism evidence="4 5">
    <name type="scientific">Leptobrachium leishanense</name>
    <name type="common">Leishan spiny toad</name>
    <dbReference type="NCBI Taxonomy" id="445787"/>
    <lineage>
        <taxon>Eukaryota</taxon>
        <taxon>Metazoa</taxon>
        <taxon>Chordata</taxon>
        <taxon>Craniata</taxon>
        <taxon>Vertebrata</taxon>
        <taxon>Euteleostomi</taxon>
        <taxon>Amphibia</taxon>
        <taxon>Batrachia</taxon>
        <taxon>Anura</taxon>
        <taxon>Pelobatoidea</taxon>
        <taxon>Megophryidae</taxon>
        <taxon>Leptobrachium</taxon>
    </lineage>
</organism>
<dbReference type="GeneTree" id="ENSGT00940000154356"/>
<dbReference type="Proteomes" id="UP000694569">
    <property type="component" value="Unplaced"/>
</dbReference>
<feature type="region of interest" description="Disordered" evidence="1">
    <location>
        <begin position="1"/>
        <end position="80"/>
    </location>
</feature>
<dbReference type="OrthoDB" id="9905031at2759"/>
<feature type="compositionally biased region" description="Low complexity" evidence="1">
    <location>
        <begin position="1"/>
        <end position="13"/>
    </location>
</feature>
<dbReference type="PANTHER" id="PTHR45749:SF37">
    <property type="entry name" value="OS05G0311600 PROTEIN"/>
    <property type="match status" value="1"/>
</dbReference>
<feature type="domain" description="HAT C-terminal dimerisation" evidence="2">
    <location>
        <begin position="809"/>
        <end position="865"/>
    </location>
</feature>
<evidence type="ECO:0008006" key="6">
    <source>
        <dbReference type="Google" id="ProtNLM"/>
    </source>
</evidence>
<dbReference type="Pfam" id="PF14291">
    <property type="entry name" value="DUF4371"/>
    <property type="match status" value="1"/>
</dbReference>
<dbReference type="InterPro" id="IPR025398">
    <property type="entry name" value="DUF4371"/>
</dbReference>
<name>A0A8C5LX81_9ANUR</name>
<feature type="region of interest" description="Disordered" evidence="1">
    <location>
        <begin position="96"/>
        <end position="123"/>
    </location>
</feature>
<dbReference type="InterPro" id="IPR012337">
    <property type="entry name" value="RNaseH-like_sf"/>
</dbReference>
<reference evidence="4" key="1">
    <citation type="submission" date="2025-08" db="UniProtKB">
        <authorList>
            <consortium name="Ensembl"/>
        </authorList>
    </citation>
    <scope>IDENTIFICATION</scope>
</reference>
<feature type="compositionally biased region" description="Polar residues" evidence="1">
    <location>
        <begin position="114"/>
        <end position="123"/>
    </location>
</feature>
<dbReference type="PANTHER" id="PTHR45749">
    <property type="match status" value="1"/>
</dbReference>
<dbReference type="Pfam" id="PF05699">
    <property type="entry name" value="Dimer_Tnp_hAT"/>
    <property type="match status" value="1"/>
</dbReference>
<dbReference type="Ensembl" id="ENSLLET00000006674.1">
    <property type="protein sequence ID" value="ENSLLEP00000006405.1"/>
    <property type="gene ID" value="ENSLLEG00000004052.1"/>
</dbReference>
<proteinExistence type="predicted"/>
<dbReference type="SUPFAM" id="SSF53098">
    <property type="entry name" value="Ribonuclease H-like"/>
    <property type="match status" value="1"/>
</dbReference>
<dbReference type="InterPro" id="IPR008906">
    <property type="entry name" value="HATC_C_dom"/>
</dbReference>
<evidence type="ECO:0000259" key="3">
    <source>
        <dbReference type="Pfam" id="PF14291"/>
    </source>
</evidence>
<reference evidence="4" key="2">
    <citation type="submission" date="2025-09" db="UniProtKB">
        <authorList>
            <consortium name="Ensembl"/>
        </authorList>
    </citation>
    <scope>IDENTIFICATION</scope>
</reference>
<evidence type="ECO:0000313" key="4">
    <source>
        <dbReference type="Ensembl" id="ENSLLEP00000006405.1"/>
    </source>
</evidence>
<accession>A0A8C5LX81</accession>
<protein>
    <recommendedName>
        <fullName evidence="6">Zinc finger MYM-type protein 1</fullName>
    </recommendedName>
</protein>
<evidence type="ECO:0000313" key="5">
    <source>
        <dbReference type="Proteomes" id="UP000694569"/>
    </source>
</evidence>
<feature type="compositionally biased region" description="Basic and acidic residues" evidence="1">
    <location>
        <begin position="70"/>
        <end position="79"/>
    </location>
</feature>
<evidence type="ECO:0000259" key="2">
    <source>
        <dbReference type="Pfam" id="PF05699"/>
    </source>
</evidence>
<evidence type="ECO:0000256" key="1">
    <source>
        <dbReference type="SAM" id="MobiDB-lite"/>
    </source>
</evidence>
<keyword evidence="5" id="KW-1185">Reference proteome</keyword>
<feature type="compositionally biased region" description="Polar residues" evidence="1">
    <location>
        <begin position="55"/>
        <end position="65"/>
    </location>
</feature>
<sequence length="883" mass="100261">MLLSLLRPHISSSPSPPDSQKYIMSSSTQSKSSAHKRKKAKEEQMKLQKLPKISQFFSTPKTVAQSSKVSSEETEKSIEEESANIAQIGEMAIIEGTHSTESTLEDENRDPLEGSSSMQDQPLDTTIIDDSDLASIRESSSAVGSSVEGEKFVTDRGHYPVTITDTNIKKFILAHGPCRPPGPFPRDNDAQKRCFSERYYERVTKTGLKLSVMWLCYSPKLNSAYCEPCWLFADRKKVGFEPAWAKGIQKWQRLSARIQIHESSQTHMEACVVYDHWRCNKTIDEENENQIRREKNFWRQVLHRIVNVTLTMAMCNLAFRGHLERLGEVNNGNFLSIIELLAEYDPILKELLQLPKGTLKYLRPQIQNQLIEILSKKVQNEIVSEIQEAQFYSIIMDTTQDISKVDQMSQIFRYVSVERDQNLRACSVTVNEAFLGFHAIEDQRAAEIERNIVACVESKGLDLSKCRGQGYDGAATMSGVYSGVQARIAKREKNALYVHCAAHKQNLVIQDAVADIAEVSSFFDVVHNLYTFFGESVRRWAFLSSFTSESSVTLKRLCPTRWSSRHDSLLALRFRFVDIMQALSKLILLSSKPKERDDAANLKKKMESFEFVLLVVLQTKIFSHVNIISKVLQTKDMELSSAVQLIQNAVTALSTYRDHFEEAKETAAALAEKWGISAEFTNKRIKKVRRHFDELCMDQRLADPEERFKTTVFYRCLDIITNQLSDRFKGMNAVFHRFKIVQPAMLASESDETVISEATKLQELYNEYISADFPGQLLSFRLALQEEVRSCSTVKDLAHLLLVGNSALSSTVPDVCVTLLLFLTLPVTVATAERSFSKLKLIKSYLRNTMSQQRLSGLALLSIKNERARRLNIESIVDDFAEA</sequence>
<feature type="domain" description="DUF4371" evidence="3">
    <location>
        <begin position="270"/>
        <end position="483"/>
    </location>
</feature>
<dbReference type="GO" id="GO:0046983">
    <property type="term" value="F:protein dimerization activity"/>
    <property type="evidence" value="ECO:0007669"/>
    <property type="project" value="InterPro"/>
</dbReference>